<sequence>MVMELWKRSLGQRHRGLQHFPRMD</sequence>
<comment type="caution">
    <text evidence="1">The sequence shown here is derived from an EMBL/GenBank/DDBJ whole genome shotgun (WGS) entry which is preliminary data.</text>
</comment>
<organism evidence="1 2">
    <name type="scientific">Acanthoscelides obtectus</name>
    <name type="common">Bean weevil</name>
    <name type="synonym">Bruchus obtectus</name>
    <dbReference type="NCBI Taxonomy" id="200917"/>
    <lineage>
        <taxon>Eukaryota</taxon>
        <taxon>Metazoa</taxon>
        <taxon>Ecdysozoa</taxon>
        <taxon>Arthropoda</taxon>
        <taxon>Hexapoda</taxon>
        <taxon>Insecta</taxon>
        <taxon>Pterygota</taxon>
        <taxon>Neoptera</taxon>
        <taxon>Endopterygota</taxon>
        <taxon>Coleoptera</taxon>
        <taxon>Polyphaga</taxon>
        <taxon>Cucujiformia</taxon>
        <taxon>Chrysomeloidea</taxon>
        <taxon>Chrysomelidae</taxon>
        <taxon>Bruchinae</taxon>
        <taxon>Bruchini</taxon>
        <taxon>Acanthoscelides</taxon>
    </lineage>
</organism>
<proteinExistence type="predicted"/>
<dbReference type="AlphaFoldDB" id="A0A9P0KH12"/>
<gene>
    <name evidence="1" type="ORF">ACAOBT_LOCUS10731</name>
</gene>
<name>A0A9P0KH12_ACAOB</name>
<evidence type="ECO:0000313" key="1">
    <source>
        <dbReference type="EMBL" id="CAH1973751.1"/>
    </source>
</evidence>
<accession>A0A9P0KH12</accession>
<dbReference type="EMBL" id="CAKOFQ010006814">
    <property type="protein sequence ID" value="CAH1973751.1"/>
    <property type="molecule type" value="Genomic_DNA"/>
</dbReference>
<reference evidence="1" key="1">
    <citation type="submission" date="2022-03" db="EMBL/GenBank/DDBJ databases">
        <authorList>
            <person name="Sayadi A."/>
        </authorList>
    </citation>
    <scope>NUCLEOTIDE SEQUENCE</scope>
</reference>
<evidence type="ECO:0000313" key="2">
    <source>
        <dbReference type="Proteomes" id="UP001152888"/>
    </source>
</evidence>
<keyword evidence="2" id="KW-1185">Reference proteome</keyword>
<dbReference type="Proteomes" id="UP001152888">
    <property type="component" value="Unassembled WGS sequence"/>
</dbReference>
<protein>
    <submittedName>
        <fullName evidence="1">Uncharacterized protein</fullName>
    </submittedName>
</protein>